<reference evidence="1" key="1">
    <citation type="submission" date="2023-04" db="EMBL/GenBank/DDBJ databases">
        <title>Draft Genome sequencing of Naganishia species isolated from polar environments using Oxford Nanopore Technology.</title>
        <authorList>
            <person name="Leo P."/>
            <person name="Venkateswaran K."/>
        </authorList>
    </citation>
    <scope>NUCLEOTIDE SEQUENCE</scope>
    <source>
        <strain evidence="1">MNA-CCFEE 5262</strain>
    </source>
</reference>
<organism evidence="1 2">
    <name type="scientific">Naganishia adeliensis</name>
    <dbReference type="NCBI Taxonomy" id="92952"/>
    <lineage>
        <taxon>Eukaryota</taxon>
        <taxon>Fungi</taxon>
        <taxon>Dikarya</taxon>
        <taxon>Basidiomycota</taxon>
        <taxon>Agaricomycotina</taxon>
        <taxon>Tremellomycetes</taxon>
        <taxon>Filobasidiales</taxon>
        <taxon>Filobasidiaceae</taxon>
        <taxon>Naganishia</taxon>
    </lineage>
</organism>
<keyword evidence="2" id="KW-1185">Reference proteome</keyword>
<gene>
    <name evidence="1" type="ORF">QFC20_006323</name>
</gene>
<evidence type="ECO:0000313" key="1">
    <source>
        <dbReference type="EMBL" id="KAJ9096962.1"/>
    </source>
</evidence>
<proteinExistence type="predicted"/>
<evidence type="ECO:0000313" key="2">
    <source>
        <dbReference type="Proteomes" id="UP001230649"/>
    </source>
</evidence>
<dbReference type="Proteomes" id="UP001230649">
    <property type="component" value="Unassembled WGS sequence"/>
</dbReference>
<protein>
    <submittedName>
        <fullName evidence="1">Uncharacterized protein</fullName>
    </submittedName>
</protein>
<dbReference type="EMBL" id="JASBWS010000108">
    <property type="protein sequence ID" value="KAJ9096962.1"/>
    <property type="molecule type" value="Genomic_DNA"/>
</dbReference>
<sequence length="399" mass="43189">MTTTYARTALILPLPTLAHIRDPTPYSHPIRIATWQTTQHLCIIFTHSAALFADGGELGGERRTAGWETVQRFLGCVYGFASQECVRVGRVAMGVDVVVEGWSGDRGKSASEGRWVEGEWDRVLGRVSYGFKATAGRKKSVQAIAFQSTLDRLVTSMALSCAEERDAEDVDLGIFVTPPSVPVTTIPALRPPGQPIIPAPHATTHSSPLQVNGKYPVVALGGTFDHLHAGHKILLSMAVWITGRKLIIGVSADDLLVSKAHQEQLEPLELRIQRTRAFLHRLEPRLEYDLVELSDVAGPTGTEADVQALVVSRESAGGADAIAKIRAERNLPPIDVFVIDVISSSADSPIPITDDGDEVDVAHSSLVGETDQQRLKEGKMSSSFIRKWLAEGGDGRQGQ</sequence>
<name>A0ACC2VEG9_9TREE</name>
<comment type="caution">
    <text evidence="1">The sequence shown here is derived from an EMBL/GenBank/DDBJ whole genome shotgun (WGS) entry which is preliminary data.</text>
</comment>
<accession>A0ACC2VEG9</accession>